<dbReference type="EMBL" id="DQ288663">
    <property type="protein sequence ID" value="ABB90702.1"/>
    <property type="molecule type" value="Genomic_DNA"/>
</dbReference>
<keyword evidence="1" id="KW-0614">Plasmid</keyword>
<accession>Q2V6R0</accession>
<dbReference type="RefSeq" id="WP_012738261.1">
    <property type="nucleotide sequence ID" value="NC_012758.1"/>
</dbReference>
<dbReference type="AlphaFoldDB" id="Q2V6R0"/>
<reference evidence="1" key="1">
    <citation type="journal article" date="2009" name="Mar. Biotechnol.">
        <title>Complete sequence of plasmid pMP1 from the marine environmental Vibrio vulnificus and location of its replication origin.</title>
        <authorList>
            <person name="Zhang R."/>
            <person name="Gu J.D."/>
        </authorList>
    </citation>
    <scope>NUCLEOTIDE SEQUENCE</scope>
    <source>
        <strain evidence="1">MP-4</strain>
        <plasmid evidence="1">pMP1</plasmid>
    </source>
</reference>
<name>Q2V6R0_VIBVL</name>
<organism evidence="1">
    <name type="scientific">Vibrio vulnificus</name>
    <dbReference type="NCBI Taxonomy" id="672"/>
    <lineage>
        <taxon>Bacteria</taxon>
        <taxon>Pseudomonadati</taxon>
        <taxon>Pseudomonadota</taxon>
        <taxon>Gammaproteobacteria</taxon>
        <taxon>Vibrionales</taxon>
        <taxon>Vibrionaceae</taxon>
        <taxon>Vibrio</taxon>
    </lineage>
</organism>
<protein>
    <submittedName>
        <fullName evidence="1">Uncharacterized protein</fullName>
    </submittedName>
</protein>
<proteinExistence type="predicted"/>
<sequence>MFFRKGNQVETKPPVPESIKSEVRDLIQVHPRGDGRYLAFIGRHTFSQSSNLNFIIQDLWPEVVDEQQIDVIDQYIRRIIVGRLRKLGCAFNQKPKRNFALDW</sequence>
<geneLocation type="plasmid" evidence="1">
    <name>pMP1</name>
</geneLocation>
<evidence type="ECO:0000313" key="1">
    <source>
        <dbReference type="EMBL" id="ABB90702.1"/>
    </source>
</evidence>